<name>A0A1T4W7T8_9BACT</name>
<dbReference type="Proteomes" id="UP000189733">
    <property type="component" value="Unassembled WGS sequence"/>
</dbReference>
<evidence type="ECO:0000313" key="1">
    <source>
        <dbReference type="EMBL" id="SKA73343.1"/>
    </source>
</evidence>
<dbReference type="STRING" id="1121442.SAMN02745702_01846"/>
<dbReference type="OrthoDB" id="9799552at2"/>
<gene>
    <name evidence="1" type="ORF">SAMN02745702_01846</name>
</gene>
<dbReference type="InterPro" id="IPR029058">
    <property type="entry name" value="AB_hydrolase_fold"/>
</dbReference>
<proteinExistence type="predicted"/>
<evidence type="ECO:0008006" key="3">
    <source>
        <dbReference type="Google" id="ProtNLM"/>
    </source>
</evidence>
<accession>A0A1T4W7T8</accession>
<protein>
    <recommendedName>
        <fullName evidence="3">Pimeloyl-[acyl-carrier protein] methyl ester esterase</fullName>
    </recommendedName>
</protein>
<evidence type="ECO:0000313" key="2">
    <source>
        <dbReference type="Proteomes" id="UP000189733"/>
    </source>
</evidence>
<dbReference type="RefSeq" id="WP_078685127.1">
    <property type="nucleotide sequence ID" value="NZ_FUYA01000005.1"/>
</dbReference>
<reference evidence="1 2" key="1">
    <citation type="submission" date="2017-02" db="EMBL/GenBank/DDBJ databases">
        <authorList>
            <person name="Peterson S.W."/>
        </authorList>
    </citation>
    <scope>NUCLEOTIDE SEQUENCE [LARGE SCALE GENOMIC DNA]</scope>
    <source>
        <strain evidence="1 2">DSM 18034</strain>
    </source>
</reference>
<dbReference type="EMBL" id="FUYA01000005">
    <property type="protein sequence ID" value="SKA73343.1"/>
    <property type="molecule type" value="Genomic_DNA"/>
</dbReference>
<organism evidence="1 2">
    <name type="scientific">Desulfobaculum bizertense DSM 18034</name>
    <dbReference type="NCBI Taxonomy" id="1121442"/>
    <lineage>
        <taxon>Bacteria</taxon>
        <taxon>Pseudomonadati</taxon>
        <taxon>Thermodesulfobacteriota</taxon>
        <taxon>Desulfovibrionia</taxon>
        <taxon>Desulfovibrionales</taxon>
        <taxon>Desulfovibrionaceae</taxon>
        <taxon>Desulfobaculum</taxon>
    </lineage>
</organism>
<keyword evidence="2" id="KW-1185">Reference proteome</keyword>
<dbReference type="SUPFAM" id="SSF53474">
    <property type="entry name" value="alpha/beta-Hydrolases"/>
    <property type="match status" value="1"/>
</dbReference>
<dbReference type="AlphaFoldDB" id="A0A1T4W7T8"/>
<sequence length="209" mass="23608">MNRLTFVSGWAGHPDLFPRLSQAAQFLHPFVLQTPEEIQDALRAGEGEMLVGWSTGAHLVLKDLPELSKRYEQIVLIAPFYQYTRCLYRSTVLKMIENFDKNPVRTVRAFYRTCGVRGADASWCDAYRDELRAGLEFLLDSEAVFAPDKEYPHVLVLAGLSDQIVPVSEAVEIAGKLPRAQYRALTTGHYVPEEELEKSVEEATGRSLF</sequence>
<dbReference type="Gene3D" id="3.40.50.1820">
    <property type="entry name" value="alpha/beta hydrolase"/>
    <property type="match status" value="1"/>
</dbReference>